<accession>A0A0A0I7C4</accession>
<reference evidence="1 2" key="1">
    <citation type="submission" date="2014-01" db="EMBL/GenBank/DDBJ databases">
        <title>Plasmidome dynamics in the species complex Clostridium novyi sensu lato converts strains of independent lineages into distinctly different pathogens.</title>
        <authorList>
            <person name="Skarin H."/>
            <person name="Segerman B."/>
        </authorList>
    </citation>
    <scope>NUCLEOTIDE SEQUENCE [LARGE SCALE GENOMIC DNA]</scope>
    <source>
        <strain evidence="1 2">DC5</strain>
    </source>
</reference>
<dbReference type="AlphaFoldDB" id="A0A0A0I7C4"/>
<comment type="caution">
    <text evidence="1">The sequence shown here is derived from an EMBL/GenBank/DDBJ whole genome shotgun (WGS) entry which is preliminary data.</text>
</comment>
<dbReference type="RefSeq" id="WP_039259975.1">
    <property type="nucleotide sequence ID" value="NZ_JDRY01000096.1"/>
</dbReference>
<dbReference type="EMBL" id="JDRY01000096">
    <property type="protein sequence ID" value="KGM95575.1"/>
    <property type="molecule type" value="Genomic_DNA"/>
</dbReference>
<dbReference type="Proteomes" id="UP000030014">
    <property type="component" value="Unassembled WGS sequence"/>
</dbReference>
<protein>
    <submittedName>
        <fullName evidence="1">Uncharacterized protein</fullName>
    </submittedName>
</protein>
<gene>
    <name evidence="1" type="ORF">Z955_14030</name>
</gene>
<name>A0A0A0I7C4_CLOBO</name>
<proteinExistence type="predicted"/>
<organism evidence="1 2">
    <name type="scientific">Clostridium botulinum C/D str. DC5</name>
    <dbReference type="NCBI Taxonomy" id="1443128"/>
    <lineage>
        <taxon>Bacteria</taxon>
        <taxon>Bacillati</taxon>
        <taxon>Bacillota</taxon>
        <taxon>Clostridia</taxon>
        <taxon>Eubacteriales</taxon>
        <taxon>Clostridiaceae</taxon>
        <taxon>Clostridium</taxon>
    </lineage>
</organism>
<sequence>MARPNTVTVSFSKKNLDVKNLIDNKKEQIEGFEHSQYICNAIRFYEKYKDKEFNNINKDEIIRLVDERFEKLKEQLLSNEVVVSLTDEKEKFNDAILEENIENINPAFLDED</sequence>
<evidence type="ECO:0000313" key="1">
    <source>
        <dbReference type="EMBL" id="KGM95575.1"/>
    </source>
</evidence>
<evidence type="ECO:0000313" key="2">
    <source>
        <dbReference type="Proteomes" id="UP000030014"/>
    </source>
</evidence>